<dbReference type="InterPro" id="IPR019734">
    <property type="entry name" value="TPR_rpt"/>
</dbReference>
<reference evidence="3" key="2">
    <citation type="submission" date="2020-09" db="EMBL/GenBank/DDBJ databases">
        <authorList>
            <person name="Sun Q."/>
            <person name="Zhou Y."/>
        </authorList>
    </citation>
    <scope>NUCLEOTIDE SEQUENCE</scope>
    <source>
        <strain evidence="3">CGMCC 1.15343</strain>
    </source>
</reference>
<feature type="region of interest" description="Disordered" evidence="2">
    <location>
        <begin position="716"/>
        <end position="746"/>
    </location>
</feature>
<evidence type="ECO:0008006" key="5">
    <source>
        <dbReference type="Google" id="ProtNLM"/>
    </source>
</evidence>
<sequence>MQNLTARYNYIYNANIILQDYVSELYSSFPNNYNELLPPHISPQQFDPANLTLNTPDKLLDEIINKSRTIIKDKSLSNYLDDAYLLMGKAEFYKGNFFLAAEYFDYVARTYAQDGPTAIDALDWQARTQMQINELKSAAITLDSLSAQLARAKKKPAEPLATLGQMAIQLGQPKDAIPYLEAAIAESKLKRNTIRWHFILGQLYQAQQNYEQAALHYKKVQSSNTGFELYFNARLNLVEVNAALNGNRLGRAEQLLSLLKDEKNQEFSDQIYYKIGEYYQQQQNHTQAVDYYHKAIAAATTNTTLKGLANLNLAELSVASLRDYLQAKKYYDHALASLPKDYPGYELIQKKSQSLDYLSSRYEVIATEDSLQLLASLPEAERAFRARQMRFLVDTANTTASANASNAAANATVNASTGAAQQTSTFYFQNQNAMERGYVDFIKRWGNRKLEDNWRLSIRATTTNTQQTLSLDPLSLQPNDGNIQPSNSDSLQLATFLAAVPVNPQMMRASNETIVNAYLELASFYEQELKASQEAAAIYELLLQKYPDNSHLAAIKYSLYLIYLGQAPERSAQYRQNVLTNHASSIYAQIILNPNLKLDQNLQELEISNAYNALFEVYLEKDFSKVITLANQMLRSHPQAKMAAQFAYLKAIAVGRTKQVDSLLGQFQEIKARFPNDNLIVPLVNDHVNYINANLAIFRKRSIALIDFDPNEPRFLAQRPTDNRSKAAQGSAAVSLPPGPPVNEAVKPATTALGNQATTPPQQAKTAPTVAQQAAQLSLNTAPFSKVASSTWYFVVDVEDASIRLSTSRFGIGQFSRGNYPGSDLRHQLVEFDNDQLIYVGNFSNFEAAKAFQERITPQMNRIMRIRPTLFNTFIISKENFDIIKSKSLLNEYLEFYKNNY</sequence>
<feature type="repeat" description="TPR" evidence="1">
    <location>
        <begin position="269"/>
        <end position="302"/>
    </location>
</feature>
<gene>
    <name evidence="3" type="ORF">GCM10011387_28300</name>
</gene>
<proteinExistence type="predicted"/>
<name>A0A916UHN8_9SPHI</name>
<dbReference type="Pfam" id="PF13181">
    <property type="entry name" value="TPR_8"/>
    <property type="match status" value="1"/>
</dbReference>
<dbReference type="RefSeq" id="WP_188627583.1">
    <property type="nucleotide sequence ID" value="NZ_BMIL01000010.1"/>
</dbReference>
<evidence type="ECO:0000313" key="4">
    <source>
        <dbReference type="Proteomes" id="UP000651668"/>
    </source>
</evidence>
<dbReference type="SUPFAM" id="SSF48452">
    <property type="entry name" value="TPR-like"/>
    <property type="match status" value="2"/>
</dbReference>
<accession>A0A916UHN8</accession>
<dbReference type="AlphaFoldDB" id="A0A916UHN8"/>
<evidence type="ECO:0000256" key="2">
    <source>
        <dbReference type="SAM" id="MobiDB-lite"/>
    </source>
</evidence>
<dbReference type="EMBL" id="BMIL01000010">
    <property type="protein sequence ID" value="GGC73110.1"/>
    <property type="molecule type" value="Genomic_DNA"/>
</dbReference>
<comment type="caution">
    <text evidence="3">The sequence shown here is derived from an EMBL/GenBank/DDBJ whole genome shotgun (WGS) entry which is preliminary data.</text>
</comment>
<dbReference type="Proteomes" id="UP000651668">
    <property type="component" value="Unassembled WGS sequence"/>
</dbReference>
<dbReference type="Gene3D" id="1.25.40.10">
    <property type="entry name" value="Tetratricopeptide repeat domain"/>
    <property type="match status" value="4"/>
</dbReference>
<organism evidence="3 4">
    <name type="scientific">Pedobacter quisquiliarum</name>
    <dbReference type="NCBI Taxonomy" id="1834438"/>
    <lineage>
        <taxon>Bacteria</taxon>
        <taxon>Pseudomonadati</taxon>
        <taxon>Bacteroidota</taxon>
        <taxon>Sphingobacteriia</taxon>
        <taxon>Sphingobacteriales</taxon>
        <taxon>Sphingobacteriaceae</taxon>
        <taxon>Pedobacter</taxon>
    </lineage>
</organism>
<reference evidence="3" key="1">
    <citation type="journal article" date="2014" name="Int. J. Syst. Evol. Microbiol.">
        <title>Complete genome sequence of Corynebacterium casei LMG S-19264T (=DSM 44701T), isolated from a smear-ripened cheese.</title>
        <authorList>
            <consortium name="US DOE Joint Genome Institute (JGI-PGF)"/>
            <person name="Walter F."/>
            <person name="Albersmeier A."/>
            <person name="Kalinowski J."/>
            <person name="Ruckert C."/>
        </authorList>
    </citation>
    <scope>NUCLEOTIDE SEQUENCE</scope>
    <source>
        <strain evidence="3">CGMCC 1.15343</strain>
    </source>
</reference>
<protein>
    <recommendedName>
        <fullName evidence="5">Tetratricopeptide repeat-containing protein</fullName>
    </recommendedName>
</protein>
<dbReference type="InterPro" id="IPR011990">
    <property type="entry name" value="TPR-like_helical_dom_sf"/>
</dbReference>
<dbReference type="Pfam" id="PF13174">
    <property type="entry name" value="TPR_6"/>
    <property type="match status" value="1"/>
</dbReference>
<dbReference type="PROSITE" id="PS50005">
    <property type="entry name" value="TPR"/>
    <property type="match status" value="1"/>
</dbReference>
<keyword evidence="4" id="KW-1185">Reference proteome</keyword>
<dbReference type="SMART" id="SM00028">
    <property type="entry name" value="TPR"/>
    <property type="match status" value="5"/>
</dbReference>
<keyword evidence="1" id="KW-0802">TPR repeat</keyword>
<evidence type="ECO:0000313" key="3">
    <source>
        <dbReference type="EMBL" id="GGC73110.1"/>
    </source>
</evidence>
<evidence type="ECO:0000256" key="1">
    <source>
        <dbReference type="PROSITE-ProRule" id="PRU00339"/>
    </source>
</evidence>